<gene>
    <name evidence="2" type="ORF">J07HQW1_02146</name>
</gene>
<dbReference type="AlphaFoldDB" id="U1PIV0"/>
<evidence type="ECO:0000256" key="1">
    <source>
        <dbReference type="SAM" id="Phobius"/>
    </source>
</evidence>
<protein>
    <submittedName>
        <fullName evidence="2">Uncharacterized protein</fullName>
    </submittedName>
</protein>
<dbReference type="EMBL" id="KE356560">
    <property type="protein sequence ID" value="ERG92111.1"/>
    <property type="molecule type" value="Genomic_DNA"/>
</dbReference>
<evidence type="ECO:0000313" key="3">
    <source>
        <dbReference type="Proteomes" id="UP000030649"/>
    </source>
</evidence>
<dbReference type="HOGENOM" id="CLU_978620_0_0_2"/>
<evidence type="ECO:0000313" key="2">
    <source>
        <dbReference type="EMBL" id="ERG92111.1"/>
    </source>
</evidence>
<feature type="transmembrane region" description="Helical" evidence="1">
    <location>
        <begin position="29"/>
        <end position="47"/>
    </location>
</feature>
<keyword evidence="1" id="KW-0472">Membrane</keyword>
<feature type="transmembrane region" description="Helical" evidence="1">
    <location>
        <begin position="152"/>
        <end position="170"/>
    </location>
</feature>
<keyword evidence="1" id="KW-0812">Transmembrane</keyword>
<accession>U1PIV0</accession>
<proteinExistence type="predicted"/>
<keyword evidence="1" id="KW-1133">Transmembrane helix</keyword>
<reference evidence="2 3" key="1">
    <citation type="journal article" date="2013" name="PLoS ONE">
        <title>Assembly-driven community genomics of a hypersaline microbial ecosystem.</title>
        <authorList>
            <person name="Podell S."/>
            <person name="Ugalde J.A."/>
            <person name="Narasingarao P."/>
            <person name="Banfield J.F."/>
            <person name="Heidelberg K.B."/>
            <person name="Allen E.E."/>
        </authorList>
    </citation>
    <scope>NUCLEOTIDE SEQUENCE [LARGE SCALE GENOMIC DNA]</scope>
    <source>
        <strain evidence="3">J07HQW1</strain>
    </source>
</reference>
<feature type="transmembrane region" description="Helical" evidence="1">
    <location>
        <begin position="176"/>
        <end position="195"/>
    </location>
</feature>
<feature type="transmembrane region" description="Helical" evidence="1">
    <location>
        <begin position="68"/>
        <end position="86"/>
    </location>
</feature>
<organism evidence="2 3">
    <name type="scientific">Haloquadratum walsbyi J07HQW1</name>
    <dbReference type="NCBI Taxonomy" id="1238424"/>
    <lineage>
        <taxon>Archaea</taxon>
        <taxon>Methanobacteriati</taxon>
        <taxon>Methanobacteriota</taxon>
        <taxon>Stenosarchaea group</taxon>
        <taxon>Halobacteria</taxon>
        <taxon>Halobacteriales</taxon>
        <taxon>Haloferacaceae</taxon>
        <taxon>Haloquadratum</taxon>
    </lineage>
</organism>
<sequence length="284" mass="31022">MERQQMLTLASGVVGSSLAAVVTTLGQFSFRIVGGAAVVGLCLGIVVGARILTVEKLVQLMKTPARRLRVMATILPIFGLLGWAIWNGIGTRYWVAMVGLLLIIFGWVTVFQIGQNAEVAAADSRTETLVRLPETDTIGVFGMERYRTYIEWLTRLGVVGSVGLFGWLGYDTGDPFVIVGGLPAILFLIVGYNYTVRITEAGVVSETYFGSTISISISMGSKLAAWDEITGWEVTDGYLRINTAIGPNLTYDCERIDDMERVRAVLGDYVGQGEYRTHNDSIHH</sequence>
<feature type="transmembrane region" description="Helical" evidence="1">
    <location>
        <begin position="92"/>
        <end position="111"/>
    </location>
</feature>
<dbReference type="Proteomes" id="UP000030649">
    <property type="component" value="Unassembled WGS sequence"/>
</dbReference>
<name>U1PIV0_9EURY</name>